<keyword evidence="3" id="KW-1185">Reference proteome</keyword>
<organism evidence="2 3">
    <name type="scientific">Racocetra fulgida</name>
    <dbReference type="NCBI Taxonomy" id="60492"/>
    <lineage>
        <taxon>Eukaryota</taxon>
        <taxon>Fungi</taxon>
        <taxon>Fungi incertae sedis</taxon>
        <taxon>Mucoromycota</taxon>
        <taxon>Glomeromycotina</taxon>
        <taxon>Glomeromycetes</taxon>
        <taxon>Diversisporales</taxon>
        <taxon>Gigasporaceae</taxon>
        <taxon>Racocetra</taxon>
    </lineage>
</organism>
<name>A0A9N9HA31_9GLOM</name>
<evidence type="ECO:0000256" key="1">
    <source>
        <dbReference type="SAM" id="Coils"/>
    </source>
</evidence>
<evidence type="ECO:0000313" key="2">
    <source>
        <dbReference type="EMBL" id="CAG8668361.1"/>
    </source>
</evidence>
<accession>A0A9N9HA31</accession>
<protein>
    <submittedName>
        <fullName evidence="2">11306_t:CDS:1</fullName>
    </submittedName>
</protein>
<dbReference type="AlphaFoldDB" id="A0A9N9HA31"/>
<dbReference type="Proteomes" id="UP000789396">
    <property type="component" value="Unassembled WGS sequence"/>
</dbReference>
<keyword evidence="1" id="KW-0175">Coiled coil</keyword>
<reference evidence="2" key="1">
    <citation type="submission" date="2021-06" db="EMBL/GenBank/DDBJ databases">
        <authorList>
            <person name="Kallberg Y."/>
            <person name="Tangrot J."/>
            <person name="Rosling A."/>
        </authorList>
    </citation>
    <scope>NUCLEOTIDE SEQUENCE</scope>
    <source>
        <strain evidence="2">IN212</strain>
    </source>
</reference>
<gene>
    <name evidence="2" type="ORF">RFULGI_LOCUS9122</name>
</gene>
<comment type="caution">
    <text evidence="2">The sequence shown here is derived from an EMBL/GenBank/DDBJ whole genome shotgun (WGS) entry which is preliminary data.</text>
</comment>
<feature type="coiled-coil region" evidence="1">
    <location>
        <begin position="57"/>
        <end position="116"/>
    </location>
</feature>
<dbReference type="OrthoDB" id="2421457at2759"/>
<evidence type="ECO:0000313" key="3">
    <source>
        <dbReference type="Proteomes" id="UP000789396"/>
    </source>
</evidence>
<proteinExistence type="predicted"/>
<sequence>MPRKNHNRKTQNKFNMMLRLDKKNINEIKHTVKKLIKERKTFLSRQLYRKDISPKNYESENSKLTELEIQVESLISKATRLENDKILFQTENKELKEELQRISERYEDNKTELEGYYNVIQKTYSILQEVFNSNEIGKIKTYIRQLADLCKEIKEICEGCEDVVSGSNIPSAYAHPNNIDALNASEPKIVEVEENREDREQKFPSLVRAPRFYEYPKDANDQEFDISKFSF</sequence>
<dbReference type="EMBL" id="CAJVPZ010015730">
    <property type="protein sequence ID" value="CAG8668361.1"/>
    <property type="molecule type" value="Genomic_DNA"/>
</dbReference>